<evidence type="ECO:0000313" key="1">
    <source>
        <dbReference type="EMBL" id="MFC5153042.1"/>
    </source>
</evidence>
<evidence type="ECO:0000313" key="2">
    <source>
        <dbReference type="Proteomes" id="UP001596160"/>
    </source>
</evidence>
<keyword evidence="2" id="KW-1185">Reference proteome</keyword>
<gene>
    <name evidence="1" type="ORF">ACFPRH_14990</name>
</gene>
<comment type="caution">
    <text evidence="1">The sequence shown here is derived from an EMBL/GenBank/DDBJ whole genome shotgun (WGS) entry which is preliminary data.</text>
</comment>
<protein>
    <recommendedName>
        <fullName evidence="3">PE-PGRS family protein</fullName>
    </recommendedName>
</protein>
<accession>A0ABW0AH54</accession>
<sequence>MAKALIDFVYATLRKRADDPDSPYWLPKILEGIRTPDGRTLSPLKADSWELGELTGDTGTTAADSIAVAWWNFVGKAFDRAKRDGVGGLPESLDDFDSQRDRDDQYPGLTLSGVSVTGLPNASVGELTDVTTTENGYRGSVRITTAAYDSHGYQPRITVDGSYRLVQHVVVIDDPESALDAPEVLAGTLRPPTAVPADGLKAYGVGWPSQTIEGSGAFLFTVEGLVLDVRLTIETAGSGSGRTEKVTVESVSVAAAPAFALDEDKLTIDGDTITDLNRKAWKGAAVLAFDSPDAAEALTAKLADALNAEDFRTQFSGSVTDQLTKALGDVLGTGPLPADSGRPPAGDGPVEVCLFDRVRASLNDADSGFYPPTVVRSSSDPALDPLSIDTIDLGEHQVMGVPVDFTLSEVTISGISDVLIPAEDAALVAEGVDATLRFGRISQTPITIAASVVATFVKSGDHLNGTMTTTVRQPSATLGLSFSGPDADSLTIGLRSLTVDIDPDQLDIGVHVEGLPDEALHTILNTSDIKDGFIKGVQDGADRRKDDIAQALTDNARKVIAKKLSG</sequence>
<proteinExistence type="predicted"/>
<evidence type="ECO:0008006" key="3">
    <source>
        <dbReference type="Google" id="ProtNLM"/>
    </source>
</evidence>
<dbReference type="EMBL" id="JBHSKP010000008">
    <property type="protein sequence ID" value="MFC5153042.1"/>
    <property type="molecule type" value="Genomic_DNA"/>
</dbReference>
<reference evidence="2" key="1">
    <citation type="journal article" date="2019" name="Int. J. Syst. Evol. Microbiol.">
        <title>The Global Catalogue of Microorganisms (GCM) 10K type strain sequencing project: providing services to taxonomists for standard genome sequencing and annotation.</title>
        <authorList>
            <consortium name="The Broad Institute Genomics Platform"/>
            <consortium name="The Broad Institute Genome Sequencing Center for Infectious Disease"/>
            <person name="Wu L."/>
            <person name="Ma J."/>
        </authorList>
    </citation>
    <scope>NUCLEOTIDE SEQUENCE [LARGE SCALE GENOMIC DNA]</scope>
    <source>
        <strain evidence="2">PCU 266</strain>
    </source>
</reference>
<name>A0ABW0AH54_9ACTN</name>
<dbReference type="RefSeq" id="WP_344474184.1">
    <property type="nucleotide sequence ID" value="NZ_BAAASB010000004.1"/>
</dbReference>
<organism evidence="1 2">
    <name type="scientific">Streptomyces amakusaensis</name>
    <dbReference type="NCBI Taxonomy" id="67271"/>
    <lineage>
        <taxon>Bacteria</taxon>
        <taxon>Bacillati</taxon>
        <taxon>Actinomycetota</taxon>
        <taxon>Actinomycetes</taxon>
        <taxon>Kitasatosporales</taxon>
        <taxon>Streptomycetaceae</taxon>
        <taxon>Streptomyces</taxon>
    </lineage>
</organism>
<dbReference type="Proteomes" id="UP001596160">
    <property type="component" value="Unassembled WGS sequence"/>
</dbReference>